<evidence type="ECO:0000313" key="1">
    <source>
        <dbReference type="EMBL" id="QCN83578.1"/>
    </source>
</evidence>
<dbReference type="EMBL" id="CP029078">
    <property type="protein sequence ID" value="QCN83578.1"/>
    <property type="molecule type" value="Genomic_DNA"/>
</dbReference>
<sequence length="239" mass="26210">MYARDITVVYVDRFGRQQALPVQRAGRIPFEELPPLRPPVAYPGRTSFVTNAAAPVGGQALVCSSLRELACSMLLDRDPQPGVRSAGPMELHWQGERPHRVRPAFVAWRAGRREVVCVQPSEITEQWSLEQHVLATAAAAAGWLVRVMVPPQGLELDNLTLMHAARDAVDCPEQLELLLDRVPRPRRISRAVRAAGLPLLSGVDLAYHLLWKGALLFDPGHLLTPATTVWRAAGPGVPA</sequence>
<evidence type="ECO:0008006" key="3">
    <source>
        <dbReference type="Google" id="ProtNLM"/>
    </source>
</evidence>
<protein>
    <recommendedName>
        <fullName evidence="3">TnsA-like heteromeric transposase endonuclease subunit</fullName>
    </recommendedName>
</protein>
<accession>A0ABX5TL34</accession>
<reference evidence="1 2" key="1">
    <citation type="submission" date="2018-04" db="EMBL/GenBank/DDBJ databases">
        <title>Complete genome sequences of Streptomyces griseoviridis K61 and characterization of antagonistic properties of biological control agents.</title>
        <authorList>
            <person name="Mariita R.M."/>
            <person name="Sello J.K."/>
        </authorList>
    </citation>
    <scope>NUCLEOTIDE SEQUENCE [LARGE SCALE GENOMIC DNA]</scope>
    <source>
        <strain evidence="1 2">K61</strain>
    </source>
</reference>
<proteinExistence type="predicted"/>
<name>A0ABX5TL34_STRGD</name>
<evidence type="ECO:0000313" key="2">
    <source>
        <dbReference type="Proteomes" id="UP000501753"/>
    </source>
</evidence>
<dbReference type="Proteomes" id="UP000501753">
    <property type="component" value="Chromosome"/>
</dbReference>
<gene>
    <name evidence="1" type="ORF">DDJ31_00165</name>
</gene>
<keyword evidence="2" id="KW-1185">Reference proteome</keyword>
<organism evidence="1 2">
    <name type="scientific">Streptomyces griseoviridis</name>
    <dbReference type="NCBI Taxonomy" id="45398"/>
    <lineage>
        <taxon>Bacteria</taxon>
        <taxon>Bacillati</taxon>
        <taxon>Actinomycetota</taxon>
        <taxon>Actinomycetes</taxon>
        <taxon>Kitasatosporales</taxon>
        <taxon>Streptomycetaceae</taxon>
        <taxon>Streptomyces</taxon>
    </lineage>
</organism>